<protein>
    <submittedName>
        <fullName evidence="2">Uncharacterized protein</fullName>
    </submittedName>
</protein>
<name>A0ABR1K312_9AGAR</name>
<evidence type="ECO:0000256" key="1">
    <source>
        <dbReference type="SAM" id="MobiDB-lite"/>
    </source>
</evidence>
<reference evidence="2 3" key="1">
    <citation type="submission" date="2024-01" db="EMBL/GenBank/DDBJ databases">
        <title>A draft genome for the cacao thread blight pathogen Marasmiellus scandens.</title>
        <authorList>
            <person name="Baruah I.K."/>
            <person name="Leung J."/>
            <person name="Bukari Y."/>
            <person name="Amoako-Attah I."/>
            <person name="Meinhardt L.W."/>
            <person name="Bailey B.A."/>
            <person name="Cohen S.P."/>
        </authorList>
    </citation>
    <scope>NUCLEOTIDE SEQUENCE [LARGE SCALE GENOMIC DNA]</scope>
    <source>
        <strain evidence="2 3">GH-19</strain>
    </source>
</reference>
<gene>
    <name evidence="2" type="ORF">VKT23_001874</name>
</gene>
<dbReference type="Proteomes" id="UP001498398">
    <property type="component" value="Unassembled WGS sequence"/>
</dbReference>
<organism evidence="2 3">
    <name type="scientific">Marasmiellus scandens</name>
    <dbReference type="NCBI Taxonomy" id="2682957"/>
    <lineage>
        <taxon>Eukaryota</taxon>
        <taxon>Fungi</taxon>
        <taxon>Dikarya</taxon>
        <taxon>Basidiomycota</taxon>
        <taxon>Agaricomycotina</taxon>
        <taxon>Agaricomycetes</taxon>
        <taxon>Agaricomycetidae</taxon>
        <taxon>Agaricales</taxon>
        <taxon>Marasmiineae</taxon>
        <taxon>Omphalotaceae</taxon>
        <taxon>Marasmiellus</taxon>
    </lineage>
</organism>
<proteinExistence type="predicted"/>
<evidence type="ECO:0000313" key="3">
    <source>
        <dbReference type="Proteomes" id="UP001498398"/>
    </source>
</evidence>
<comment type="caution">
    <text evidence="2">The sequence shown here is derived from an EMBL/GenBank/DDBJ whole genome shotgun (WGS) entry which is preliminary data.</text>
</comment>
<accession>A0ABR1K312</accession>
<feature type="region of interest" description="Disordered" evidence="1">
    <location>
        <begin position="190"/>
        <end position="228"/>
    </location>
</feature>
<dbReference type="EMBL" id="JBANRG010000002">
    <property type="protein sequence ID" value="KAK7470449.1"/>
    <property type="molecule type" value="Genomic_DNA"/>
</dbReference>
<sequence>MTREQEEDMGPHTSQGPLRPQFTFGPDSSSSSSSNSALHPYALPTTANQNFERALTRLREQRANRHEQDSSPNSRRSSSPITHPSRGPWGPSTSASRWLSPHPPASPNHRTSNSIPCDTIVYLTPTTGSLTHTPRPVTPPLGEQVWDHTAFCSDDKYTTATIVELLDWIKEGDDQAQTIYYERKEAEAEADETAHGSTFENVEPIPVPASGQPGDPIVISDDEEDEDDEVEFVDDIKKMEDEVDIWENDTNNWTNEHFRV</sequence>
<evidence type="ECO:0000313" key="2">
    <source>
        <dbReference type="EMBL" id="KAK7470449.1"/>
    </source>
</evidence>
<feature type="region of interest" description="Disordered" evidence="1">
    <location>
        <begin position="1"/>
        <end position="115"/>
    </location>
</feature>
<feature type="compositionally biased region" description="Low complexity" evidence="1">
    <location>
        <begin position="70"/>
        <end position="80"/>
    </location>
</feature>
<feature type="compositionally biased region" description="Basic and acidic residues" evidence="1">
    <location>
        <begin position="54"/>
        <end position="69"/>
    </location>
</feature>
<keyword evidence="3" id="KW-1185">Reference proteome</keyword>